<dbReference type="PANTHER" id="PTHR30576">
    <property type="entry name" value="COLANIC BIOSYNTHESIS UDP-GLUCOSE LIPID CARRIER TRANSFERASE"/>
    <property type="match status" value="1"/>
</dbReference>
<dbReference type="SUPFAM" id="SSF51735">
    <property type="entry name" value="NAD(P)-binding Rossmann-fold domains"/>
    <property type="match status" value="1"/>
</dbReference>
<feature type="transmembrane region" description="Helical" evidence="7">
    <location>
        <begin position="127"/>
        <end position="148"/>
    </location>
</feature>
<feature type="transmembrane region" description="Helical" evidence="7">
    <location>
        <begin position="60"/>
        <end position="82"/>
    </location>
</feature>
<sequence length="482" mass="55133">MINHPISPFPNYQNKITVSRTYYGEHAGVVFLQRLINAFVASASIYPIGLIYGTHMEKPYYSGLSIVTFMLALGMFEAVGIYQARTRLSFQSLLRRFTLAWIIVVFELLFLGYAIKLSEVYSRKILLTWFIASPMLTLLAHEAVRFLCYRIFNLKYKTRHAIIIGINDLSRQLVETIKYNKRLGIEVDGFLDDRAKDRTGALTEGHLLGRLSELPTLTRQRKIDTIFIALPLTQQQRIIDLVDALRDTTASIYYLPNVLLFDLIQARLDDIDGVPVVALCETPFYGMKALVKRLSDIVMATFILFLLSPLMLLIAIGVKLSSPGPILFKQHRYGLDGQEILVYKFRSMTVCEDGETVTQATRSDPRTTPLGFFLRHTSLDELPQFINVLQGSMSVIGPRPHAVVHNEQYRKKIKGYMIRHKVKPGITGLAQVRGFRGETKILEEMEARVESDIEYMRNWSLTLDFQILLKTFLVLFNNEKAY</sequence>
<comment type="similarity">
    <text evidence="2">Belongs to the bacterial sugar transferase family.</text>
</comment>
<keyword evidence="4 7" id="KW-0812">Transmembrane</keyword>
<dbReference type="NCBIfam" id="TIGR03023">
    <property type="entry name" value="WcaJ_sugtrans"/>
    <property type="match status" value="1"/>
</dbReference>
<keyword evidence="6 7" id="KW-0472">Membrane</keyword>
<name>D5C0L2_NITHN</name>
<dbReference type="RefSeq" id="WP_013034184.1">
    <property type="nucleotide sequence ID" value="NC_013960.1"/>
</dbReference>
<evidence type="ECO:0000256" key="6">
    <source>
        <dbReference type="ARBA" id="ARBA00023136"/>
    </source>
</evidence>
<feature type="transmembrane region" description="Helical" evidence="7">
    <location>
        <begin position="35"/>
        <end position="54"/>
    </location>
</feature>
<dbReference type="PANTHER" id="PTHR30576:SF21">
    <property type="entry name" value="UDP-GLUCOSE:UNDECAPRENYL-PHOSPHATE GLUCOSE-1-PHOSPHATE TRANSFERASE"/>
    <property type="match status" value="1"/>
</dbReference>
<dbReference type="InterPro" id="IPR003362">
    <property type="entry name" value="Bact_transf"/>
</dbReference>
<dbReference type="InterPro" id="IPR017473">
    <property type="entry name" value="Undecaprenyl-P_gluc_Ptfrase"/>
</dbReference>
<proteinExistence type="inferred from homology"/>
<dbReference type="InterPro" id="IPR036291">
    <property type="entry name" value="NAD(P)-bd_dom_sf"/>
</dbReference>
<evidence type="ECO:0000256" key="7">
    <source>
        <dbReference type="SAM" id="Phobius"/>
    </source>
</evidence>
<evidence type="ECO:0000313" key="10">
    <source>
        <dbReference type="Proteomes" id="UP000001844"/>
    </source>
</evidence>
<dbReference type="Gene3D" id="3.40.50.720">
    <property type="entry name" value="NAD(P)-binding Rossmann-like Domain"/>
    <property type="match status" value="1"/>
</dbReference>
<feature type="transmembrane region" description="Helical" evidence="7">
    <location>
        <begin position="94"/>
        <end position="115"/>
    </location>
</feature>
<dbReference type="InterPro" id="IPR017475">
    <property type="entry name" value="EPS_sugar_tfrase"/>
</dbReference>
<dbReference type="GO" id="GO:0089702">
    <property type="term" value="F:undecaprenyl-phosphate glucose phosphotransferase activity"/>
    <property type="evidence" value="ECO:0007669"/>
    <property type="project" value="TreeGrafter"/>
</dbReference>
<feature type="transmembrane region" description="Helical" evidence="7">
    <location>
        <begin position="297"/>
        <end position="318"/>
    </location>
</feature>
<dbReference type="Pfam" id="PF02397">
    <property type="entry name" value="Bac_transf"/>
    <property type="match status" value="1"/>
</dbReference>
<evidence type="ECO:0000256" key="2">
    <source>
        <dbReference type="ARBA" id="ARBA00006464"/>
    </source>
</evidence>
<dbReference type="Proteomes" id="UP000001844">
    <property type="component" value="Chromosome"/>
</dbReference>
<dbReference type="AlphaFoldDB" id="D5C0L2"/>
<keyword evidence="3" id="KW-0808">Transferase</keyword>
<evidence type="ECO:0000259" key="8">
    <source>
        <dbReference type="Pfam" id="PF02397"/>
    </source>
</evidence>
<evidence type="ECO:0000256" key="3">
    <source>
        <dbReference type="ARBA" id="ARBA00022679"/>
    </source>
</evidence>
<feature type="domain" description="Bacterial sugar transferase" evidence="8">
    <location>
        <begin position="292"/>
        <end position="476"/>
    </location>
</feature>
<dbReference type="Pfam" id="PF13727">
    <property type="entry name" value="CoA_binding_3"/>
    <property type="match status" value="1"/>
</dbReference>
<dbReference type="NCBIfam" id="TIGR03025">
    <property type="entry name" value="EPS_sugtrans"/>
    <property type="match status" value="1"/>
</dbReference>
<evidence type="ECO:0000256" key="5">
    <source>
        <dbReference type="ARBA" id="ARBA00022989"/>
    </source>
</evidence>
<dbReference type="OrthoDB" id="9808602at2"/>
<keyword evidence="5 7" id="KW-1133">Transmembrane helix</keyword>
<dbReference type="eggNOG" id="COG1086">
    <property type="taxonomic scope" value="Bacteria"/>
</dbReference>
<gene>
    <name evidence="9" type="ordered locus">Nhal_3290</name>
</gene>
<dbReference type="GO" id="GO:0016020">
    <property type="term" value="C:membrane"/>
    <property type="evidence" value="ECO:0007669"/>
    <property type="project" value="UniProtKB-SubCell"/>
</dbReference>
<protein>
    <submittedName>
        <fullName evidence="9">Undecaprenyl-phosphate glucose phosphotransferase</fullName>
    </submittedName>
</protein>
<evidence type="ECO:0000313" key="9">
    <source>
        <dbReference type="EMBL" id="ADE16335.1"/>
    </source>
</evidence>
<dbReference type="GO" id="GO:0009242">
    <property type="term" value="P:colanic acid biosynthetic process"/>
    <property type="evidence" value="ECO:0007669"/>
    <property type="project" value="TreeGrafter"/>
</dbReference>
<dbReference type="HOGENOM" id="CLU_024920_0_1_6"/>
<reference evidence="10" key="1">
    <citation type="submission" date="2010-04" db="EMBL/GenBank/DDBJ databases">
        <title>Complete genome sequence of Nitrosococcus halophilus Nc4, a salt-adapted, aerobic obligate ammonia-oxidizing sulfur purple bacterium.</title>
        <authorList>
            <consortium name="US DOE Joint Genome Institute"/>
            <person name="Campbell M.A."/>
            <person name="Malfatti S.A."/>
            <person name="Chain P.S.G."/>
            <person name="Heidelberg J.F."/>
            <person name="Ward B.B."/>
            <person name="Klotz M.G."/>
        </authorList>
    </citation>
    <scope>NUCLEOTIDE SEQUENCE [LARGE SCALE GENOMIC DNA]</scope>
    <source>
        <strain evidence="10">Nc4</strain>
    </source>
</reference>
<dbReference type="STRING" id="472759.Nhal_3290"/>
<accession>D5C0L2</accession>
<organism evidence="9 10">
    <name type="scientific">Nitrosococcus halophilus (strain Nc4)</name>
    <dbReference type="NCBI Taxonomy" id="472759"/>
    <lineage>
        <taxon>Bacteria</taxon>
        <taxon>Pseudomonadati</taxon>
        <taxon>Pseudomonadota</taxon>
        <taxon>Gammaproteobacteria</taxon>
        <taxon>Chromatiales</taxon>
        <taxon>Chromatiaceae</taxon>
        <taxon>Nitrosococcus</taxon>
    </lineage>
</organism>
<evidence type="ECO:0000256" key="4">
    <source>
        <dbReference type="ARBA" id="ARBA00022692"/>
    </source>
</evidence>
<comment type="subcellular location">
    <subcellularLocation>
        <location evidence="1">Membrane</location>
        <topology evidence="1">Multi-pass membrane protein</topology>
    </subcellularLocation>
</comment>
<dbReference type="KEGG" id="nhl:Nhal_3290"/>
<keyword evidence="10" id="KW-1185">Reference proteome</keyword>
<dbReference type="eggNOG" id="COG2148">
    <property type="taxonomic scope" value="Bacteria"/>
</dbReference>
<dbReference type="EMBL" id="CP001798">
    <property type="protein sequence ID" value="ADE16335.1"/>
    <property type="molecule type" value="Genomic_DNA"/>
</dbReference>
<evidence type="ECO:0000256" key="1">
    <source>
        <dbReference type="ARBA" id="ARBA00004141"/>
    </source>
</evidence>